<dbReference type="Proteomes" id="UP000229730">
    <property type="component" value="Unassembled WGS sequence"/>
</dbReference>
<evidence type="ECO:0000256" key="6">
    <source>
        <dbReference type="ARBA" id="ARBA00023077"/>
    </source>
</evidence>
<keyword evidence="9 10" id="KW-0998">Cell outer membrane</keyword>
<dbReference type="Pfam" id="PF00593">
    <property type="entry name" value="TonB_dep_Rec_b-barrel"/>
    <property type="match status" value="1"/>
</dbReference>
<comment type="subcellular location">
    <subcellularLocation>
        <location evidence="1 10">Cell outer membrane</location>
        <topology evidence="1 10">Multi-pass membrane protein</topology>
    </subcellularLocation>
</comment>
<evidence type="ECO:0000313" key="14">
    <source>
        <dbReference type="EMBL" id="PHZ85661.1"/>
    </source>
</evidence>
<evidence type="ECO:0000259" key="13">
    <source>
        <dbReference type="Pfam" id="PF07715"/>
    </source>
</evidence>
<dbReference type="FunCoup" id="A0A2G4YTL2">
    <property type="interactions" value="95"/>
</dbReference>
<dbReference type="InterPro" id="IPR036942">
    <property type="entry name" value="Beta-barrel_TonB_sf"/>
</dbReference>
<dbReference type="Gene3D" id="2.170.130.10">
    <property type="entry name" value="TonB-dependent receptor, plug domain"/>
    <property type="match status" value="1"/>
</dbReference>
<dbReference type="GO" id="GO:0044718">
    <property type="term" value="P:siderophore transmembrane transport"/>
    <property type="evidence" value="ECO:0007669"/>
    <property type="project" value="TreeGrafter"/>
</dbReference>
<feature type="domain" description="TonB-dependent receptor-like beta-barrel" evidence="12">
    <location>
        <begin position="214"/>
        <end position="622"/>
    </location>
</feature>
<accession>A0A2G4YTL2</accession>
<comment type="caution">
    <text evidence="14">The sequence shown here is derived from an EMBL/GenBank/DDBJ whole genome shotgun (WGS) entry which is preliminary data.</text>
</comment>
<keyword evidence="6 11" id="KW-0798">TonB box</keyword>
<keyword evidence="7 10" id="KW-0472">Membrane</keyword>
<keyword evidence="2 10" id="KW-0813">Transport</keyword>
<evidence type="ECO:0000256" key="9">
    <source>
        <dbReference type="ARBA" id="ARBA00023237"/>
    </source>
</evidence>
<feature type="domain" description="TonB-dependent receptor plug" evidence="13">
    <location>
        <begin position="81"/>
        <end position="187"/>
    </location>
</feature>
<comment type="similarity">
    <text evidence="10 11">Belongs to the TonB-dependent receptor family.</text>
</comment>
<dbReference type="InterPro" id="IPR037066">
    <property type="entry name" value="Plug_dom_sf"/>
</dbReference>
<dbReference type="InterPro" id="IPR012910">
    <property type="entry name" value="Plug_dom"/>
</dbReference>
<dbReference type="EMBL" id="PDEM01000009">
    <property type="protein sequence ID" value="PHZ85661.1"/>
    <property type="molecule type" value="Genomic_DNA"/>
</dbReference>
<gene>
    <name evidence="14" type="ORF">CRD36_02950</name>
</gene>
<dbReference type="SUPFAM" id="SSF56935">
    <property type="entry name" value="Porins"/>
    <property type="match status" value="1"/>
</dbReference>
<evidence type="ECO:0000256" key="7">
    <source>
        <dbReference type="ARBA" id="ARBA00023136"/>
    </source>
</evidence>
<keyword evidence="3 10" id="KW-1134">Transmembrane beta strand</keyword>
<evidence type="ECO:0000256" key="5">
    <source>
        <dbReference type="ARBA" id="ARBA00022729"/>
    </source>
</evidence>
<dbReference type="PANTHER" id="PTHR30069">
    <property type="entry name" value="TONB-DEPENDENT OUTER MEMBRANE RECEPTOR"/>
    <property type="match status" value="1"/>
</dbReference>
<evidence type="ECO:0000256" key="11">
    <source>
        <dbReference type="RuleBase" id="RU003357"/>
    </source>
</evidence>
<evidence type="ECO:0000259" key="12">
    <source>
        <dbReference type="Pfam" id="PF00593"/>
    </source>
</evidence>
<keyword evidence="15" id="KW-1185">Reference proteome</keyword>
<organism evidence="14 15">
    <name type="scientific">Paremcibacter congregatus</name>
    <dbReference type="NCBI Taxonomy" id="2043170"/>
    <lineage>
        <taxon>Bacteria</taxon>
        <taxon>Pseudomonadati</taxon>
        <taxon>Pseudomonadota</taxon>
        <taxon>Alphaproteobacteria</taxon>
        <taxon>Emcibacterales</taxon>
        <taxon>Emcibacteraceae</taxon>
        <taxon>Paremcibacter</taxon>
    </lineage>
</organism>
<dbReference type="PROSITE" id="PS52016">
    <property type="entry name" value="TONB_DEPENDENT_REC_3"/>
    <property type="match status" value="1"/>
</dbReference>
<evidence type="ECO:0000256" key="1">
    <source>
        <dbReference type="ARBA" id="ARBA00004571"/>
    </source>
</evidence>
<proteinExistence type="inferred from homology"/>
<protein>
    <submittedName>
        <fullName evidence="14">TonB-dependent receptor</fullName>
    </submittedName>
</protein>
<evidence type="ECO:0000256" key="10">
    <source>
        <dbReference type="PROSITE-ProRule" id="PRU01360"/>
    </source>
</evidence>
<dbReference type="InParanoid" id="A0A2G4YTL2"/>
<dbReference type="AlphaFoldDB" id="A0A2G4YTL2"/>
<evidence type="ECO:0000313" key="15">
    <source>
        <dbReference type="Proteomes" id="UP000229730"/>
    </source>
</evidence>
<dbReference type="Gene3D" id="2.40.170.20">
    <property type="entry name" value="TonB-dependent receptor, beta-barrel domain"/>
    <property type="match status" value="1"/>
</dbReference>
<keyword evidence="8 14" id="KW-0675">Receptor</keyword>
<evidence type="ECO:0000256" key="4">
    <source>
        <dbReference type="ARBA" id="ARBA00022692"/>
    </source>
</evidence>
<reference evidence="14 15" key="1">
    <citation type="submission" date="2017-10" db="EMBL/GenBank/DDBJ databases">
        <title>Frigbacter circumglobatus gen. nov. sp. nov., isolated from sediment cultured in situ.</title>
        <authorList>
            <person name="Zhao Z."/>
        </authorList>
    </citation>
    <scope>NUCLEOTIDE SEQUENCE [LARGE SCALE GENOMIC DNA]</scope>
    <source>
        <strain evidence="14 15">ZYL</strain>
    </source>
</reference>
<dbReference type="InterPro" id="IPR039426">
    <property type="entry name" value="TonB-dep_rcpt-like"/>
</dbReference>
<dbReference type="GO" id="GO:0015344">
    <property type="term" value="F:siderophore uptake transmembrane transporter activity"/>
    <property type="evidence" value="ECO:0007669"/>
    <property type="project" value="TreeGrafter"/>
</dbReference>
<dbReference type="GO" id="GO:0009279">
    <property type="term" value="C:cell outer membrane"/>
    <property type="evidence" value="ECO:0007669"/>
    <property type="project" value="UniProtKB-SubCell"/>
</dbReference>
<dbReference type="Pfam" id="PF07715">
    <property type="entry name" value="Plug"/>
    <property type="match status" value="1"/>
</dbReference>
<evidence type="ECO:0000256" key="3">
    <source>
        <dbReference type="ARBA" id="ARBA00022452"/>
    </source>
</evidence>
<evidence type="ECO:0000256" key="2">
    <source>
        <dbReference type="ARBA" id="ARBA00022448"/>
    </source>
</evidence>
<name>A0A2G4YTL2_9PROT</name>
<dbReference type="InterPro" id="IPR000531">
    <property type="entry name" value="Beta-barrel_TonB"/>
</dbReference>
<dbReference type="PANTHER" id="PTHR30069:SF29">
    <property type="entry name" value="HEMOGLOBIN AND HEMOGLOBIN-HAPTOGLOBIN-BINDING PROTEIN 1-RELATED"/>
    <property type="match status" value="1"/>
</dbReference>
<sequence length="648" mass="70176">MRSVLTLIVSLFLTCFISHNKDLRHAGFEEKNVFYKSPSFALLLASAASAPLIAPQIALADDAGIEEVVVSATRYARMTSDIGSSISVLSAEDLQKSQTVFVQEALQSVPGLTLNQNGSFGGTSSVRIRGAGSDQTVILIDGIQINDVSTTGGGFNFANLDPNGINRIEVLRGPQSILYGSDAIGGVVNVITKDGAEGLAGSLFAEGGSYNTFRAGANIVGGSEQLNFSLSASGITSDGISKADENDGNTEADGYDNISVHGKVTGKISESHSLQIISRYVDSQNDFDGFGPADANKSGSTKEFLIAGRGFFNYLDGAFENTLSVEYSTTKRRNETDGVESYNAKGDRLNLDYFGYYKIDEAFGLSFGLQHEETKVDTLADTKFNIDSVFSELSWQGLGGLTVTAGLRYDDHNAYGDTTTPRLTAAYHIADSGTKIFANWGEGFKAPSIFQLTYVCGFCGLTEPNKDLLPEESKGWEVGVEQSLMGDRLHFGATYFNQKITNMIDFDFSAGYANIANVKTQGIELSADLQLLDSLRLRGNYTFTDATDLDADADLVRVPRNAAFAEVQWQALPELELALSLTHNGKEIDPYTDGTKAWTRFDLKAAYAISDKIEVYGRVDNLFDKEYQQVHGYGTPDRSYYVGLRGTF</sequence>
<keyword evidence="4 10" id="KW-0812">Transmembrane</keyword>
<dbReference type="CDD" id="cd01347">
    <property type="entry name" value="ligand_gated_channel"/>
    <property type="match status" value="1"/>
</dbReference>
<keyword evidence="5" id="KW-0732">Signal</keyword>
<evidence type="ECO:0000256" key="8">
    <source>
        <dbReference type="ARBA" id="ARBA00023170"/>
    </source>
</evidence>